<dbReference type="Pfam" id="PF13091">
    <property type="entry name" value="PLDc_2"/>
    <property type="match status" value="1"/>
</dbReference>
<keyword evidence="3" id="KW-0378">Hydrolase</keyword>
<feature type="transmembrane region" description="Helical" evidence="5">
    <location>
        <begin position="618"/>
        <end position="639"/>
    </location>
</feature>
<dbReference type="InterPro" id="IPR015679">
    <property type="entry name" value="PLipase_D_fam"/>
</dbReference>
<evidence type="ECO:0000256" key="1">
    <source>
        <dbReference type="ARBA" id="ARBA00000798"/>
    </source>
</evidence>
<organism evidence="7 8">
    <name type="scientific">Catenovulum adriaticum</name>
    <dbReference type="NCBI Taxonomy" id="2984846"/>
    <lineage>
        <taxon>Bacteria</taxon>
        <taxon>Pseudomonadati</taxon>
        <taxon>Pseudomonadota</taxon>
        <taxon>Gammaproteobacteria</taxon>
        <taxon>Alteromonadales</taxon>
        <taxon>Alteromonadaceae</taxon>
        <taxon>Catenovulum</taxon>
    </lineage>
</organism>
<evidence type="ECO:0000256" key="3">
    <source>
        <dbReference type="ARBA" id="ARBA00022801"/>
    </source>
</evidence>
<dbReference type="RefSeq" id="WP_268076356.1">
    <property type="nucleotide sequence ID" value="NZ_CP109966.1"/>
</dbReference>
<feature type="transmembrane region" description="Helical" evidence="5">
    <location>
        <begin position="497"/>
        <end position="518"/>
    </location>
</feature>
<dbReference type="PANTHER" id="PTHR18896">
    <property type="entry name" value="PHOSPHOLIPASE D"/>
    <property type="match status" value="1"/>
</dbReference>
<comment type="catalytic activity">
    <reaction evidence="1">
        <text>a 1,2-diacyl-sn-glycero-3-phosphocholine + H2O = a 1,2-diacyl-sn-glycero-3-phosphate + choline + H(+)</text>
        <dbReference type="Rhea" id="RHEA:14445"/>
        <dbReference type="ChEBI" id="CHEBI:15354"/>
        <dbReference type="ChEBI" id="CHEBI:15377"/>
        <dbReference type="ChEBI" id="CHEBI:15378"/>
        <dbReference type="ChEBI" id="CHEBI:57643"/>
        <dbReference type="ChEBI" id="CHEBI:58608"/>
        <dbReference type="EC" id="3.1.4.4"/>
    </reaction>
</comment>
<gene>
    <name evidence="7" type="ORF">OLW01_15160</name>
</gene>
<keyword evidence="5" id="KW-1133">Transmembrane helix</keyword>
<reference evidence="7" key="1">
    <citation type="submission" date="2022-10" db="EMBL/GenBank/DDBJ databases">
        <title>Catenovulum adriacola sp. nov. isolated in the Harbour of Susak.</title>
        <authorList>
            <person name="Schoch T."/>
            <person name="Reich S.J."/>
            <person name="Stoeferle S."/>
            <person name="Flaiz M."/>
            <person name="Kazda M."/>
            <person name="Riedel C.U."/>
            <person name="Duerre P."/>
        </authorList>
    </citation>
    <scope>NUCLEOTIDE SEQUENCE</scope>
    <source>
        <strain evidence="7">TS8</strain>
        <plasmid evidence="7">pCadTS8_1</plasmid>
    </source>
</reference>
<dbReference type="Gene3D" id="3.30.870.10">
    <property type="entry name" value="Endonuclease Chain A"/>
    <property type="match status" value="2"/>
</dbReference>
<dbReference type="SUPFAM" id="SSF56024">
    <property type="entry name" value="Phospholipase D/nuclease"/>
    <property type="match status" value="2"/>
</dbReference>
<feature type="transmembrane region" description="Helical" evidence="5">
    <location>
        <begin position="651"/>
        <end position="676"/>
    </location>
</feature>
<evidence type="ECO:0000256" key="2">
    <source>
        <dbReference type="ARBA" id="ARBA00022737"/>
    </source>
</evidence>
<dbReference type="PANTHER" id="PTHR18896:SF76">
    <property type="entry name" value="PHOSPHOLIPASE"/>
    <property type="match status" value="1"/>
</dbReference>
<dbReference type="SMART" id="SM00155">
    <property type="entry name" value="PLDc"/>
    <property type="match status" value="2"/>
</dbReference>
<keyword evidence="7" id="KW-0614">Plasmid</keyword>
<dbReference type="InterPro" id="IPR032816">
    <property type="entry name" value="VTT_dom"/>
</dbReference>
<geneLocation type="plasmid" evidence="7 8">
    <name>pCadTS8_1</name>
</geneLocation>
<evidence type="ECO:0000256" key="5">
    <source>
        <dbReference type="SAM" id="Phobius"/>
    </source>
</evidence>
<keyword evidence="4" id="KW-0443">Lipid metabolism</keyword>
<keyword evidence="5" id="KW-0812">Transmembrane</keyword>
<dbReference type="InterPro" id="IPR025202">
    <property type="entry name" value="PLD-like_dom"/>
</dbReference>
<dbReference type="InterPro" id="IPR001736">
    <property type="entry name" value="PLipase_D/transphosphatidylase"/>
</dbReference>
<evidence type="ECO:0000256" key="4">
    <source>
        <dbReference type="ARBA" id="ARBA00023098"/>
    </source>
</evidence>
<feature type="domain" description="PLD phosphodiesterase" evidence="6">
    <location>
        <begin position="357"/>
        <end position="384"/>
    </location>
</feature>
<accession>A0ABY7AR08</accession>
<dbReference type="Pfam" id="PF00614">
    <property type="entry name" value="PLDc"/>
    <property type="match status" value="1"/>
</dbReference>
<keyword evidence="2" id="KW-0677">Repeat</keyword>
<sequence>MNSAETIFDQEDIYTTKSTARYAAPIVDYANYYRALHEAIAQAQRSIFIVGWDIDSRIRLLRGDEEKASELPSVISELIALKAKENPDLQVYLLRWDSSLAFFGMREVWAKEVWDEKTPSNVHTVLDSSIPMGGSQHQKIVIIDDELAFSGGMDVAVHRWDTREHRINEPERDDGDGRYGPFHDVQIAVTGPIVKKLSELVRWRWNRLVEKHKHITELTAQENTQGLPSCWPKSVTPILENIDCAVSQTVPFMDDVKPVQEVRKMLLSLIEQAEEFIYIENQFANRGEIAEALNARLKACPNLRVLLVSSYQPVGAVETEAYWAGRIDFKQILENGIEDERVLVAYSGSTNEDGIKGQKRVHAKVMVIDNTHFVIGSSNLTNRSMSLDTECDLIFAASNNTHKEQIAWFRNDLISEHSGWSVDEVQTFIDGENTFGKLTQCKEKYAYCLKEADDQIFTDQSLQQILTPIGDPQEPIVPSIPLPNGKRFSIPNPSKSGLLITAAIVIIALLVGGGYLLSQNVDWMSKDYLQSLLTSVRDSPWAFFAVIGIYVIAGILFFPVTVLSLAVAMVFGATWGVVYGMAGVMASTAVLFLIGNLMGDKGLRDLAGPRINKIDKKFAQNGIFGVAVIRMIPIAPFSLINLVAGISSIKLMHFLAGTFLGMLPPMIVKAVVGGSIADIFRNPTPKHIGFLVGGIIAWFLLAYGSQRLVNYWQARQAKKQPSKEDKSSPIKMQDQI</sequence>
<evidence type="ECO:0000313" key="8">
    <source>
        <dbReference type="Proteomes" id="UP001163726"/>
    </source>
</evidence>
<dbReference type="EMBL" id="CP109966">
    <property type="protein sequence ID" value="WAJ71678.1"/>
    <property type="molecule type" value="Genomic_DNA"/>
</dbReference>
<evidence type="ECO:0000259" key="6">
    <source>
        <dbReference type="PROSITE" id="PS50035"/>
    </source>
</evidence>
<feature type="domain" description="PLD phosphodiesterase" evidence="6">
    <location>
        <begin position="132"/>
        <end position="159"/>
    </location>
</feature>
<dbReference type="PROSITE" id="PS50035">
    <property type="entry name" value="PLD"/>
    <property type="match status" value="2"/>
</dbReference>
<feature type="transmembrane region" description="Helical" evidence="5">
    <location>
        <begin position="539"/>
        <end position="571"/>
    </location>
</feature>
<proteinExistence type="predicted"/>
<feature type="transmembrane region" description="Helical" evidence="5">
    <location>
        <begin position="688"/>
        <end position="705"/>
    </location>
</feature>
<dbReference type="CDD" id="cd09140">
    <property type="entry name" value="PLDc_vPLD1_2_like_bac_1"/>
    <property type="match status" value="1"/>
</dbReference>
<protein>
    <submittedName>
        <fullName evidence="7">VTT domain-containing protein</fullName>
    </submittedName>
</protein>
<feature type="transmembrane region" description="Helical" evidence="5">
    <location>
        <begin position="577"/>
        <end position="597"/>
    </location>
</feature>
<evidence type="ECO:0000313" key="7">
    <source>
        <dbReference type="EMBL" id="WAJ71678.1"/>
    </source>
</evidence>
<keyword evidence="5" id="KW-0472">Membrane</keyword>
<dbReference type="Proteomes" id="UP001163726">
    <property type="component" value="Plasmid pCadTS8_1"/>
</dbReference>
<dbReference type="Pfam" id="PF09335">
    <property type="entry name" value="VTT_dom"/>
    <property type="match status" value="1"/>
</dbReference>
<name>A0ABY7AR08_9ALTE</name>
<keyword evidence="8" id="KW-1185">Reference proteome</keyword>